<accession>A0AAF0HF54</accession>
<dbReference type="RefSeq" id="WP_207105044.1">
    <property type="nucleotide sequence ID" value="NZ_CP124734.1"/>
</dbReference>
<sequence>MNIKALMLAQCGLFLAAIRAQKNEPGRKFRVDRQRLLSKAKPLRALSLAG</sequence>
<reference evidence="1" key="1">
    <citation type="submission" date="2023-05" db="EMBL/GenBank/DDBJ databases">
        <title>Complete genome sequence of Agrobacterium larrymoorei CFBP5477.</title>
        <authorList>
            <person name="Yen H.-C."/>
            <person name="Chou L."/>
            <person name="Lin Y.-C."/>
            <person name="Lai E.-M."/>
            <person name="Kuo C.-H."/>
        </authorList>
    </citation>
    <scope>NUCLEOTIDE SEQUENCE</scope>
    <source>
        <strain evidence="1">CFBP5477</strain>
    </source>
</reference>
<protein>
    <submittedName>
        <fullName evidence="1">Uncharacterized protein</fullName>
    </submittedName>
</protein>
<dbReference type="AlphaFoldDB" id="A0AAF0HF54"/>
<organism evidence="1 2">
    <name type="scientific">Agrobacterium larrymoorei</name>
    <dbReference type="NCBI Taxonomy" id="160699"/>
    <lineage>
        <taxon>Bacteria</taxon>
        <taxon>Pseudomonadati</taxon>
        <taxon>Pseudomonadota</taxon>
        <taxon>Alphaproteobacteria</taxon>
        <taxon>Hyphomicrobiales</taxon>
        <taxon>Rhizobiaceae</taxon>
        <taxon>Rhizobium/Agrobacterium group</taxon>
        <taxon>Agrobacterium</taxon>
    </lineage>
</organism>
<dbReference type="Proteomes" id="UP000298664">
    <property type="component" value="Chromosome Linear"/>
</dbReference>
<proteinExistence type="predicted"/>
<name>A0AAF0HF54_9HYPH</name>
<gene>
    <name evidence="1" type="ORF">CFBP5477_020685</name>
</gene>
<evidence type="ECO:0000313" key="2">
    <source>
        <dbReference type="Proteomes" id="UP000298664"/>
    </source>
</evidence>
<evidence type="ECO:0000313" key="1">
    <source>
        <dbReference type="EMBL" id="WHA43640.1"/>
    </source>
</evidence>
<dbReference type="EMBL" id="CP124734">
    <property type="protein sequence ID" value="WHA43640.1"/>
    <property type="molecule type" value="Genomic_DNA"/>
</dbReference>